<name>A0ABU0ZTF5_9ACTN</name>
<evidence type="ECO:0000313" key="2">
    <source>
        <dbReference type="EMBL" id="MDQ7910255.1"/>
    </source>
</evidence>
<evidence type="ECO:0000313" key="3">
    <source>
        <dbReference type="Proteomes" id="UP001230908"/>
    </source>
</evidence>
<feature type="region of interest" description="Disordered" evidence="1">
    <location>
        <begin position="22"/>
        <end position="57"/>
    </location>
</feature>
<sequence>MGYEGLLSLLRTNAEEYEQALTQERDEPVDCPNDGEPLRPGPDGKPYCPFDGWRPDL</sequence>
<organism evidence="2 3">
    <name type="scientific">Phytohabitans maris</name>
    <dbReference type="NCBI Taxonomy" id="3071409"/>
    <lineage>
        <taxon>Bacteria</taxon>
        <taxon>Bacillati</taxon>
        <taxon>Actinomycetota</taxon>
        <taxon>Actinomycetes</taxon>
        <taxon>Micromonosporales</taxon>
        <taxon>Micromonosporaceae</taxon>
    </lineage>
</organism>
<protein>
    <submittedName>
        <fullName evidence="2">Uncharacterized protein</fullName>
    </submittedName>
</protein>
<reference evidence="2 3" key="1">
    <citation type="submission" date="2023-08" db="EMBL/GenBank/DDBJ databases">
        <title>Phytohabitans sansha sp. nov., isolated from marine sediment.</title>
        <authorList>
            <person name="Zhao Y."/>
            <person name="Yi K."/>
        </authorList>
    </citation>
    <scope>NUCLEOTIDE SEQUENCE [LARGE SCALE GENOMIC DNA]</scope>
    <source>
        <strain evidence="2 3">ZYX-F-186</strain>
    </source>
</reference>
<accession>A0ABU0ZTF5</accession>
<dbReference type="EMBL" id="JAVHUY010000053">
    <property type="protein sequence ID" value="MDQ7910255.1"/>
    <property type="molecule type" value="Genomic_DNA"/>
</dbReference>
<proteinExistence type="predicted"/>
<gene>
    <name evidence="2" type="ORF">RB614_37755</name>
</gene>
<dbReference type="Proteomes" id="UP001230908">
    <property type="component" value="Unassembled WGS sequence"/>
</dbReference>
<dbReference type="RefSeq" id="WP_308717505.1">
    <property type="nucleotide sequence ID" value="NZ_JAVHUY010000053.1"/>
</dbReference>
<evidence type="ECO:0000256" key="1">
    <source>
        <dbReference type="SAM" id="MobiDB-lite"/>
    </source>
</evidence>
<keyword evidence="3" id="KW-1185">Reference proteome</keyword>
<comment type="caution">
    <text evidence="2">The sequence shown here is derived from an EMBL/GenBank/DDBJ whole genome shotgun (WGS) entry which is preliminary data.</text>
</comment>